<comment type="caution">
    <text evidence="8">The sequence shown here is derived from an EMBL/GenBank/DDBJ whole genome shotgun (WGS) entry which is preliminary data.</text>
</comment>
<sequence length="160" mass="17550">MRIDGSLARPRLQALLRRHGELVRFAIVGASTFVVDTAVFLLLENTILEPKPVTAKIVAVLVATIVGYLANREWSFRARGGLARPREATLYFVVSGIALLVNAAPLGVSRYVLHLATPYVSAFTEQAADLVSAQVVGTLLAMAFRWWAFRRWVFPAALAD</sequence>
<feature type="transmembrane region" description="Helical" evidence="6">
    <location>
        <begin position="90"/>
        <end position="111"/>
    </location>
</feature>
<dbReference type="PANTHER" id="PTHR38459:SF1">
    <property type="entry name" value="PROPHAGE BACTOPRENOL-LINKED GLUCOSE TRANSLOCASE HOMOLOG"/>
    <property type="match status" value="1"/>
</dbReference>
<dbReference type="PANTHER" id="PTHR38459">
    <property type="entry name" value="PROPHAGE BACTOPRENOL-LINKED GLUCOSE TRANSLOCASE HOMOLOG"/>
    <property type="match status" value="1"/>
</dbReference>
<keyword evidence="4 6" id="KW-1133">Transmembrane helix</keyword>
<evidence type="ECO:0000256" key="1">
    <source>
        <dbReference type="ARBA" id="ARBA00004141"/>
    </source>
</evidence>
<dbReference type="InterPro" id="IPR007267">
    <property type="entry name" value="GtrA_DPMS_TM"/>
</dbReference>
<evidence type="ECO:0000256" key="6">
    <source>
        <dbReference type="SAM" id="Phobius"/>
    </source>
</evidence>
<evidence type="ECO:0000256" key="4">
    <source>
        <dbReference type="ARBA" id="ARBA00022989"/>
    </source>
</evidence>
<accession>A0ABS8PIU9</accession>
<feature type="transmembrane region" description="Helical" evidence="6">
    <location>
        <begin position="131"/>
        <end position="148"/>
    </location>
</feature>
<dbReference type="InterPro" id="IPR051401">
    <property type="entry name" value="GtrA_CellWall_Glycosyl"/>
</dbReference>
<keyword evidence="9" id="KW-1185">Reference proteome</keyword>
<feature type="domain" description="GtrA/DPMS transmembrane" evidence="7">
    <location>
        <begin position="24"/>
        <end position="154"/>
    </location>
</feature>
<evidence type="ECO:0000313" key="8">
    <source>
        <dbReference type="EMBL" id="MCD2197420.1"/>
    </source>
</evidence>
<evidence type="ECO:0000256" key="2">
    <source>
        <dbReference type="ARBA" id="ARBA00009399"/>
    </source>
</evidence>
<dbReference type="Pfam" id="PF04138">
    <property type="entry name" value="GtrA_DPMS_TM"/>
    <property type="match status" value="1"/>
</dbReference>
<evidence type="ECO:0000256" key="3">
    <source>
        <dbReference type="ARBA" id="ARBA00022692"/>
    </source>
</evidence>
<evidence type="ECO:0000256" key="5">
    <source>
        <dbReference type="ARBA" id="ARBA00023136"/>
    </source>
</evidence>
<proteinExistence type="inferred from homology"/>
<comment type="similarity">
    <text evidence="2">Belongs to the GtrA family.</text>
</comment>
<evidence type="ECO:0000259" key="7">
    <source>
        <dbReference type="Pfam" id="PF04138"/>
    </source>
</evidence>
<feature type="transmembrane region" description="Helical" evidence="6">
    <location>
        <begin position="21"/>
        <end position="41"/>
    </location>
</feature>
<name>A0ABS8PIU9_9PSEU</name>
<keyword evidence="3 6" id="KW-0812">Transmembrane</keyword>
<evidence type="ECO:0000313" key="9">
    <source>
        <dbReference type="Proteomes" id="UP001199469"/>
    </source>
</evidence>
<dbReference type="Proteomes" id="UP001199469">
    <property type="component" value="Unassembled WGS sequence"/>
</dbReference>
<protein>
    <submittedName>
        <fullName evidence="8">GtrA family protein</fullName>
    </submittedName>
</protein>
<dbReference type="RefSeq" id="WP_230739464.1">
    <property type="nucleotide sequence ID" value="NZ_JAJNDB010000008.1"/>
</dbReference>
<reference evidence="8 9" key="1">
    <citation type="submission" date="2021-11" db="EMBL/GenBank/DDBJ databases">
        <title>Draft genome sequence of Actinomycetospora sp. SF1 isolated from the rhizosphere soil.</title>
        <authorList>
            <person name="Duangmal K."/>
            <person name="Chantavorakit T."/>
        </authorList>
    </citation>
    <scope>NUCLEOTIDE SEQUENCE [LARGE SCALE GENOMIC DNA]</scope>
    <source>
        <strain evidence="8 9">TBRC 5722</strain>
    </source>
</reference>
<dbReference type="EMBL" id="JAJNDB010000008">
    <property type="protein sequence ID" value="MCD2197420.1"/>
    <property type="molecule type" value="Genomic_DNA"/>
</dbReference>
<feature type="transmembrane region" description="Helical" evidence="6">
    <location>
        <begin position="53"/>
        <end position="70"/>
    </location>
</feature>
<organism evidence="8 9">
    <name type="scientific">Actinomycetospora endophytica</name>
    <dbReference type="NCBI Taxonomy" id="2291215"/>
    <lineage>
        <taxon>Bacteria</taxon>
        <taxon>Bacillati</taxon>
        <taxon>Actinomycetota</taxon>
        <taxon>Actinomycetes</taxon>
        <taxon>Pseudonocardiales</taxon>
        <taxon>Pseudonocardiaceae</taxon>
        <taxon>Actinomycetospora</taxon>
    </lineage>
</organism>
<keyword evidence="5 6" id="KW-0472">Membrane</keyword>
<gene>
    <name evidence="8" type="ORF">LQ327_29020</name>
</gene>
<comment type="subcellular location">
    <subcellularLocation>
        <location evidence="1">Membrane</location>
        <topology evidence="1">Multi-pass membrane protein</topology>
    </subcellularLocation>
</comment>